<keyword evidence="2" id="KW-1185">Reference proteome</keyword>
<evidence type="ECO:0000313" key="2">
    <source>
        <dbReference type="Proteomes" id="UP000290602"/>
    </source>
</evidence>
<accession>A0A4Q0VG05</accession>
<proteinExistence type="predicted"/>
<comment type="caution">
    <text evidence="1">The sequence shown here is derived from an EMBL/GenBank/DDBJ whole genome shotgun (WGS) entry which is preliminary data.</text>
</comment>
<sequence>MLRLGGQMMFRAYIEDTDDLDYNDVPHKGHFVYGNLIEGGNKSNTDAIVGDLIEINDEYVNVEWWCSIEKGSAEQYTGLKDANGNSTEKFRHTEKGVITNLYQKLKKRNKNNGFGSVPFSLKDFYDWSMKDKNFHRLFRMWVFDNYSKISKPSVDRIDPTVGYEFDNMQWLSWNENYYKGIHEVAEKKEKPVDMYKDGIYIGKFKFFEYADQ</sequence>
<protein>
    <recommendedName>
        <fullName evidence="3">YopX protein domain-containing protein</fullName>
    </recommendedName>
</protein>
<gene>
    <name evidence="1" type="ORF">DXH47_09160</name>
</gene>
<reference evidence="1 2" key="1">
    <citation type="submission" date="2018-08" db="EMBL/GenBank/DDBJ databases">
        <title>Lactobacillus suantsai sp. nov., isolated from traditional fermented suan-tsai in Taiwan.</title>
        <authorList>
            <person name="Huang C.-H."/>
        </authorList>
    </citation>
    <scope>NUCLEOTIDE SEQUENCE [LARGE SCALE GENOMIC DNA]</scope>
    <source>
        <strain evidence="1 2">BCRC 12945</strain>
    </source>
</reference>
<dbReference type="Proteomes" id="UP000290602">
    <property type="component" value="Unassembled WGS sequence"/>
</dbReference>
<evidence type="ECO:0000313" key="1">
    <source>
        <dbReference type="EMBL" id="RXI77355.1"/>
    </source>
</evidence>
<organism evidence="1 2">
    <name type="scientific">Levilactobacillus suantsaii</name>
    <dbReference type="NCBI Taxonomy" id="2292255"/>
    <lineage>
        <taxon>Bacteria</taxon>
        <taxon>Bacillati</taxon>
        <taxon>Bacillota</taxon>
        <taxon>Bacilli</taxon>
        <taxon>Lactobacillales</taxon>
        <taxon>Lactobacillaceae</taxon>
        <taxon>Levilactobacillus</taxon>
    </lineage>
</organism>
<dbReference type="AlphaFoldDB" id="A0A4Q0VG05"/>
<dbReference type="EMBL" id="QXIL01000021">
    <property type="protein sequence ID" value="RXI77355.1"/>
    <property type="molecule type" value="Genomic_DNA"/>
</dbReference>
<name>A0A4Q0VG05_9LACO</name>
<evidence type="ECO:0008006" key="3">
    <source>
        <dbReference type="Google" id="ProtNLM"/>
    </source>
</evidence>